<protein>
    <submittedName>
        <fullName evidence="1">Uncharacterized protein</fullName>
    </submittedName>
</protein>
<organism evidence="1 2">
    <name type="scientific">Ornithinimicrobium kibberense</name>
    <dbReference type="NCBI Taxonomy" id="282060"/>
    <lineage>
        <taxon>Bacteria</taxon>
        <taxon>Bacillati</taxon>
        <taxon>Actinomycetota</taxon>
        <taxon>Actinomycetes</taxon>
        <taxon>Micrococcales</taxon>
        <taxon>Ornithinimicrobiaceae</taxon>
        <taxon>Ornithinimicrobium</taxon>
    </lineage>
</organism>
<reference evidence="1 2" key="1">
    <citation type="submission" date="2024-09" db="EMBL/GenBank/DDBJ databases">
        <authorList>
            <person name="Sun Q."/>
            <person name="Mori K."/>
        </authorList>
    </citation>
    <scope>NUCLEOTIDE SEQUENCE [LARGE SCALE GENOMIC DNA]</scope>
    <source>
        <strain evidence="1 2">JCM 12763</strain>
    </source>
</reference>
<keyword evidence="2" id="KW-1185">Reference proteome</keyword>
<proteinExistence type="predicted"/>
<evidence type="ECO:0000313" key="1">
    <source>
        <dbReference type="EMBL" id="MFB9733449.1"/>
    </source>
</evidence>
<dbReference type="RefSeq" id="WP_141339262.1">
    <property type="nucleotide sequence ID" value="NZ_JBHMAX010000036.1"/>
</dbReference>
<dbReference type="Proteomes" id="UP001589613">
    <property type="component" value="Unassembled WGS sequence"/>
</dbReference>
<accession>A0ABV5V6J2</accession>
<sequence>MLNLTSHPVTLYEGDAAITMWPPEPTGPARTQDREQVAGTITVQGCDVPLVEVWSEGEVTGLPEPRADTLVIVSRITAMASSRTDVVFPYREHRDAQGRVDGCHALARWRSFGDA</sequence>
<gene>
    <name evidence="1" type="ORF">ACFFN0_15475</name>
</gene>
<evidence type="ECO:0000313" key="2">
    <source>
        <dbReference type="Proteomes" id="UP001589613"/>
    </source>
</evidence>
<name>A0ABV5V6J2_9MICO</name>
<dbReference type="EMBL" id="JBHMAX010000036">
    <property type="protein sequence ID" value="MFB9733449.1"/>
    <property type="molecule type" value="Genomic_DNA"/>
</dbReference>
<comment type="caution">
    <text evidence="1">The sequence shown here is derived from an EMBL/GenBank/DDBJ whole genome shotgun (WGS) entry which is preliminary data.</text>
</comment>